<organism evidence="2 3">
    <name type="scientific">Hymenobacter mellowenesis</name>
    <dbReference type="NCBI Taxonomy" id="3063995"/>
    <lineage>
        <taxon>Bacteria</taxon>
        <taxon>Pseudomonadati</taxon>
        <taxon>Bacteroidota</taxon>
        <taxon>Cytophagia</taxon>
        <taxon>Cytophagales</taxon>
        <taxon>Hymenobacteraceae</taxon>
        <taxon>Hymenobacter</taxon>
    </lineage>
</organism>
<dbReference type="RefSeq" id="WP_305014109.1">
    <property type="nucleotide sequence ID" value="NZ_JAUQSX010000017.1"/>
</dbReference>
<evidence type="ECO:0000313" key="3">
    <source>
        <dbReference type="Proteomes" id="UP001167796"/>
    </source>
</evidence>
<gene>
    <name evidence="2" type="ORF">Q5H92_23960</name>
</gene>
<comment type="caution">
    <text evidence="2">The sequence shown here is derived from an EMBL/GenBank/DDBJ whole genome shotgun (WGS) entry which is preliminary data.</text>
</comment>
<accession>A0ABT9AK49</accession>
<feature type="signal peptide" evidence="1">
    <location>
        <begin position="1"/>
        <end position="27"/>
    </location>
</feature>
<dbReference type="EMBL" id="JAUQSX010000017">
    <property type="protein sequence ID" value="MDO7849441.1"/>
    <property type="molecule type" value="Genomic_DNA"/>
</dbReference>
<reference evidence="2" key="1">
    <citation type="submission" date="2023-07" db="EMBL/GenBank/DDBJ databases">
        <authorList>
            <person name="Kim M.K."/>
        </authorList>
    </citation>
    <scope>NUCLEOTIDE SEQUENCE</scope>
    <source>
        <strain evidence="2">M29</strain>
    </source>
</reference>
<proteinExistence type="predicted"/>
<protein>
    <submittedName>
        <fullName evidence="2">Uncharacterized protein</fullName>
    </submittedName>
</protein>
<evidence type="ECO:0000313" key="2">
    <source>
        <dbReference type="EMBL" id="MDO7849441.1"/>
    </source>
</evidence>
<keyword evidence="3" id="KW-1185">Reference proteome</keyword>
<sequence length="157" mass="16950">MKNQLLQQCMLLCLVLISLLAPGRSSAADVKDGFRDARLGAKLTSFKGMILTSTSDGQQLYERASDNLTMGKGTLKSIIYCFEKGVLVDIHLKAAAGANGKAISEEITSVQGAPTQQTTIMGSPVRYWRTPAMLLTYVEGPQIRVSYALFSSLKKGS</sequence>
<name>A0ABT9AK49_9BACT</name>
<dbReference type="Proteomes" id="UP001167796">
    <property type="component" value="Unassembled WGS sequence"/>
</dbReference>
<feature type="chain" id="PRO_5047374485" evidence="1">
    <location>
        <begin position="28"/>
        <end position="157"/>
    </location>
</feature>
<keyword evidence="1" id="KW-0732">Signal</keyword>
<evidence type="ECO:0000256" key="1">
    <source>
        <dbReference type="SAM" id="SignalP"/>
    </source>
</evidence>